<keyword evidence="2" id="KW-0547">Nucleotide-binding</keyword>
<evidence type="ECO:0000259" key="8">
    <source>
        <dbReference type="Pfam" id="PF13086"/>
    </source>
</evidence>
<evidence type="ECO:0000313" key="11">
    <source>
        <dbReference type="Proteomes" id="UP000027463"/>
    </source>
</evidence>
<proteinExistence type="inferred from homology"/>
<evidence type="ECO:0000256" key="2">
    <source>
        <dbReference type="ARBA" id="ARBA00022741"/>
    </source>
</evidence>
<feature type="coiled-coil region" evidence="6">
    <location>
        <begin position="643"/>
        <end position="684"/>
    </location>
</feature>
<dbReference type="Proteomes" id="UP000027463">
    <property type="component" value="Unassembled WGS sequence"/>
</dbReference>
<keyword evidence="5" id="KW-0067">ATP-binding</keyword>
<dbReference type="InterPro" id="IPR050534">
    <property type="entry name" value="Coronavir_polyprotein_1ab"/>
</dbReference>
<dbReference type="PANTHER" id="PTHR43788:SF8">
    <property type="entry name" value="DNA-BINDING PROTEIN SMUBP-2"/>
    <property type="match status" value="1"/>
</dbReference>
<dbReference type="Gene3D" id="3.40.50.300">
    <property type="entry name" value="P-loop containing nucleotide triphosphate hydrolases"/>
    <property type="match status" value="3"/>
</dbReference>
<feature type="region of interest" description="Disordered" evidence="7">
    <location>
        <begin position="48"/>
        <end position="102"/>
    </location>
</feature>
<dbReference type="RefSeq" id="WP_037992444.1">
    <property type="nucleotide sequence ID" value="NZ_AUNC01000067.1"/>
</dbReference>
<dbReference type="Pfam" id="PF13087">
    <property type="entry name" value="AAA_12"/>
    <property type="match status" value="1"/>
</dbReference>
<name>A0ABR4TK45_9PROT</name>
<evidence type="ECO:0000256" key="3">
    <source>
        <dbReference type="ARBA" id="ARBA00022801"/>
    </source>
</evidence>
<protein>
    <recommendedName>
        <fullName evidence="12">DNA2/NAM7 helicase-like C-terminal domain-containing protein</fullName>
    </recommendedName>
</protein>
<dbReference type="EMBL" id="AUNC01000067">
    <property type="protein sequence ID" value="KEO51142.1"/>
    <property type="molecule type" value="Genomic_DNA"/>
</dbReference>
<keyword evidence="4" id="KW-0347">Helicase</keyword>
<dbReference type="InterPro" id="IPR027417">
    <property type="entry name" value="P-loop_NTPase"/>
</dbReference>
<feature type="domain" description="DNA2/NAM7 helicase helicase" evidence="8">
    <location>
        <begin position="867"/>
        <end position="926"/>
    </location>
</feature>
<keyword evidence="11" id="KW-1185">Reference proteome</keyword>
<accession>A0ABR4TK45</accession>
<evidence type="ECO:0000256" key="7">
    <source>
        <dbReference type="SAM" id="MobiDB-lite"/>
    </source>
</evidence>
<evidence type="ECO:0000259" key="9">
    <source>
        <dbReference type="Pfam" id="PF13087"/>
    </source>
</evidence>
<dbReference type="Pfam" id="PF13086">
    <property type="entry name" value="AAA_11"/>
    <property type="match status" value="1"/>
</dbReference>
<evidence type="ECO:0000256" key="5">
    <source>
        <dbReference type="ARBA" id="ARBA00022840"/>
    </source>
</evidence>
<feature type="compositionally biased region" description="Polar residues" evidence="7">
    <location>
        <begin position="52"/>
        <end position="64"/>
    </location>
</feature>
<dbReference type="InterPro" id="IPR041677">
    <property type="entry name" value="DNA2/NAM7_AAA_11"/>
</dbReference>
<evidence type="ECO:0008006" key="12">
    <source>
        <dbReference type="Google" id="ProtNLM"/>
    </source>
</evidence>
<evidence type="ECO:0000313" key="10">
    <source>
        <dbReference type="EMBL" id="KEO51142.1"/>
    </source>
</evidence>
<keyword evidence="6" id="KW-0175">Coiled coil</keyword>
<evidence type="ECO:0000256" key="4">
    <source>
        <dbReference type="ARBA" id="ARBA00022806"/>
    </source>
</evidence>
<reference evidence="10 11" key="1">
    <citation type="submission" date="2013-07" db="EMBL/GenBank/DDBJ databases">
        <title>Thalassospira permensis NBRC 106175 Genome Sequencing.</title>
        <authorList>
            <person name="Lai Q."/>
            <person name="Shao Z."/>
        </authorList>
    </citation>
    <scope>NUCLEOTIDE SEQUENCE [LARGE SCALE GENOMIC DNA]</scope>
    <source>
        <strain evidence="10 11">NBRC 106175</strain>
    </source>
</reference>
<keyword evidence="3" id="KW-0378">Hydrolase</keyword>
<evidence type="ECO:0000256" key="6">
    <source>
        <dbReference type="SAM" id="Coils"/>
    </source>
</evidence>
<evidence type="ECO:0000256" key="1">
    <source>
        <dbReference type="ARBA" id="ARBA00007913"/>
    </source>
</evidence>
<comment type="caution">
    <text evidence="10">The sequence shown here is derived from an EMBL/GenBank/DDBJ whole genome shotgun (WGS) entry which is preliminary data.</text>
</comment>
<gene>
    <name evidence="10" type="ORF">SMB34_09580</name>
</gene>
<dbReference type="SUPFAM" id="SSF52540">
    <property type="entry name" value="P-loop containing nucleoside triphosphate hydrolases"/>
    <property type="match status" value="1"/>
</dbReference>
<sequence>MKNRPYFNKSIKELEKTFNDNQSDSETLNRLIHELEFRSTQRALALKKKVQAATTDQSPNSSPQKPVFNPEPKADQLDSAPRQSALAVGEPPKLHEAIRPPETIKIAAKPVAKPPITNDAQDILRAWTALEVLSPQGYRRETDLVAGDRKKIARFEEGPLPWELGEKSLPKKRLYYELILGAIELAPAVEMLLKVYADKRPDKPSVRGSSPIASILLDKEGRPLEEETSAAISSFAWGVPIALQGDLKKLADWPAQEKILKGQFRKLLVKRDRNDDVIPLTKSRISELFEYLVSTLNLDGHVMKAPSFALRRYEFFASKTPPEPGLLNSFFLEDLAEARVLASMGKLPKALEHYLGIKKPSQRINLLEDNAGLRDLLQPALTPPGKWPGKGRFPLALLQQAAVNATNARQIKTGVLAVNGPPGTGKTTLLRDVVTARLIERAVVMHEFDRPSQAFTPTSETLQRSGAKITLHKLDERLKGFEMVVTSSNNKAVENVSAELPALDAIAVDAPELRYFKSISDNVLERDTWGLIAAVLGNSSNRYMFSQRFWRDEENGLSTYLNHASGVPQIVSEPKGRGRPPLKRNRRIIDREHPPSNSREAQMRWEKARSKFKTKFDALKRTENRLQKLHVQLVRHAQVVAEINNLAQKLPSLEVDARNLESERATALHELQEAENRFKNSRQAQVSHFSSRPGFFARLFRTPRFRTWRDEQQGLFNRAGGDQQRFHNCKKIAEDLGAELAATKELIAQNRESLDTLRAEKTDLEASLQHTCVELDVPIPDDDFFAGAHEDIQTASVWFDNAASRQRDDVFEAAIQLHHAFIDAAADPLRQNLSVFVETFGTRSLGTPQKDVLIPDLWASFFLVVPVVSTTFASVNRMFSRLPTEALGWLLVDEAGQAVPQAAVGAMMRTKRSVVVGDPLQIEPVVTLPNSLTEEVCAFFGIDPLKYNAPEASVQTVADAASMYCAKFPIGSGHRDVGSPLLVHRRCDSPMFDISNEIAYSNLMVQAKAPSTSNPVLGHSCWIDVVGKSSSDKWCADEGEVLIKMLRKIRLSGTRADLYVVTPFVVVQDNLRQAILRSGVLSGWIDKPDDWVWEHVGTVHTVQGREAAIVFFVLGAQDSSQNGARNWAGSKPNLVNVAVTRAKASLYVIGNRSLWKTAGVFSVLDRYLSD</sequence>
<dbReference type="InterPro" id="IPR041679">
    <property type="entry name" value="DNA2/NAM7-like_C"/>
</dbReference>
<organism evidence="10 11">
    <name type="scientific">Thalassospira permensis NBRC 106175</name>
    <dbReference type="NCBI Taxonomy" id="1353532"/>
    <lineage>
        <taxon>Bacteria</taxon>
        <taxon>Pseudomonadati</taxon>
        <taxon>Pseudomonadota</taxon>
        <taxon>Alphaproteobacteria</taxon>
        <taxon>Rhodospirillales</taxon>
        <taxon>Thalassospiraceae</taxon>
        <taxon>Thalassospira</taxon>
    </lineage>
</organism>
<feature type="coiled-coil region" evidence="6">
    <location>
        <begin position="740"/>
        <end position="767"/>
    </location>
</feature>
<dbReference type="InterPro" id="IPR047187">
    <property type="entry name" value="SF1_C_Upf1"/>
</dbReference>
<dbReference type="CDD" id="cd18808">
    <property type="entry name" value="SF1_C_Upf1"/>
    <property type="match status" value="1"/>
</dbReference>
<feature type="domain" description="DNA2/NAM7 helicase-like C-terminal" evidence="9">
    <location>
        <begin position="1021"/>
        <end position="1152"/>
    </location>
</feature>
<comment type="similarity">
    <text evidence="1">Belongs to the DNA2/NAM7 helicase family.</text>
</comment>
<dbReference type="PANTHER" id="PTHR43788">
    <property type="entry name" value="DNA2/NAM7 HELICASE FAMILY MEMBER"/>
    <property type="match status" value="1"/>
</dbReference>